<keyword evidence="10 12" id="KW-0704">Schiff base</keyword>
<dbReference type="Gene3D" id="3.20.20.70">
    <property type="entry name" value="Aldolase class I"/>
    <property type="match status" value="1"/>
</dbReference>
<evidence type="ECO:0000256" key="13">
    <source>
        <dbReference type="PIRNR" id="PIRNR001365"/>
    </source>
</evidence>
<evidence type="ECO:0000256" key="8">
    <source>
        <dbReference type="ARBA" id="ARBA00023154"/>
    </source>
</evidence>
<evidence type="ECO:0000256" key="10">
    <source>
        <dbReference type="ARBA" id="ARBA00023270"/>
    </source>
</evidence>
<dbReference type="PIRSF" id="PIRSF001365">
    <property type="entry name" value="DHDPS"/>
    <property type="match status" value="1"/>
</dbReference>
<comment type="subunit">
    <text evidence="12">Homotetramer; dimer of dimers.</text>
</comment>
<feature type="binding site" evidence="12 15">
    <location>
        <position position="203"/>
    </location>
    <ligand>
        <name>pyruvate</name>
        <dbReference type="ChEBI" id="CHEBI:15361"/>
    </ligand>
</feature>
<dbReference type="InterPro" id="IPR020625">
    <property type="entry name" value="Schiff_base-form_aldolases_AS"/>
</dbReference>
<feature type="site" description="Part of a proton relay during catalysis" evidence="12 16">
    <location>
        <position position="44"/>
    </location>
</feature>
<gene>
    <name evidence="12" type="primary">dapA</name>
    <name evidence="17" type="ORF">BOW53_08945</name>
</gene>
<dbReference type="InterPro" id="IPR002220">
    <property type="entry name" value="DapA-like"/>
</dbReference>
<dbReference type="GO" id="GO:0005829">
    <property type="term" value="C:cytosol"/>
    <property type="evidence" value="ECO:0007669"/>
    <property type="project" value="TreeGrafter"/>
</dbReference>
<evidence type="ECO:0000256" key="5">
    <source>
        <dbReference type="ARBA" id="ARBA00022490"/>
    </source>
</evidence>
<dbReference type="InterPro" id="IPR013785">
    <property type="entry name" value="Aldolase_TIM"/>
</dbReference>
<dbReference type="Pfam" id="PF00701">
    <property type="entry name" value="DHDPS"/>
    <property type="match status" value="1"/>
</dbReference>
<evidence type="ECO:0000313" key="17">
    <source>
        <dbReference type="EMBL" id="OOZ40144.1"/>
    </source>
</evidence>
<feature type="site" description="Part of a proton relay during catalysis" evidence="12 16">
    <location>
        <position position="107"/>
    </location>
</feature>
<comment type="pathway">
    <text evidence="2 12">Amino-acid biosynthesis; L-lysine biosynthesis via DAP pathway; (S)-tetrahydrodipicolinate from L-aspartate: step 3/4.</text>
</comment>
<dbReference type="CDD" id="cd00950">
    <property type="entry name" value="DHDPS"/>
    <property type="match status" value="1"/>
</dbReference>
<dbReference type="AlphaFoldDB" id="A0A1T2L502"/>
<dbReference type="PROSITE" id="PS00665">
    <property type="entry name" value="DHDPS_1"/>
    <property type="match status" value="1"/>
</dbReference>
<keyword evidence="8 12" id="KW-0457">Lysine biosynthesis</keyword>
<dbReference type="PROSITE" id="PS00666">
    <property type="entry name" value="DHDPS_2"/>
    <property type="match status" value="1"/>
</dbReference>
<accession>A0A1T2L502</accession>
<feature type="site" description="L-lysine inhibitor binding" evidence="16">
    <location>
        <position position="106"/>
    </location>
</feature>
<comment type="subcellular location">
    <subcellularLocation>
        <location evidence="12">Cytoplasm</location>
    </subcellularLocation>
</comment>
<keyword evidence="7 12" id="KW-0220">Diaminopimelate biosynthesis</keyword>
<dbReference type="GO" id="GO:0008840">
    <property type="term" value="F:4-hydroxy-tetrahydrodipicolinate synthase activity"/>
    <property type="evidence" value="ECO:0007669"/>
    <property type="project" value="UniProtKB-UniRule"/>
</dbReference>
<comment type="caution">
    <text evidence="12">Was originally thought to be a dihydrodipicolinate synthase (DHDPS), catalyzing the condensation of (S)-aspartate-beta-semialdehyde [(S)-ASA] and pyruvate to dihydrodipicolinate (DHDP). However, it was shown in E.coli that the product of the enzymatic reaction is not dihydrodipicolinate but in fact (4S)-4-hydroxy-2,3,4,5-tetrahydro-(2S)-dipicolinic acid (HTPA), and that the consecutive dehydration reaction leading to DHDP is not spontaneous but catalyzed by DapB.</text>
</comment>
<dbReference type="RefSeq" id="WP_078483738.1">
    <property type="nucleotide sequence ID" value="NZ_MPRL01000032.1"/>
</dbReference>
<comment type="caution">
    <text evidence="17">The sequence shown here is derived from an EMBL/GenBank/DDBJ whole genome shotgun (WGS) entry which is preliminary data.</text>
</comment>
<evidence type="ECO:0000256" key="16">
    <source>
        <dbReference type="PIRSR" id="PIRSR001365-3"/>
    </source>
</evidence>
<dbReference type="NCBIfam" id="TIGR00674">
    <property type="entry name" value="dapA"/>
    <property type="match status" value="1"/>
</dbReference>
<dbReference type="EC" id="4.3.3.7" evidence="4 12"/>
<feature type="binding site" evidence="12 15">
    <location>
        <position position="45"/>
    </location>
    <ligand>
        <name>pyruvate</name>
        <dbReference type="ChEBI" id="CHEBI:15361"/>
    </ligand>
</feature>
<evidence type="ECO:0000256" key="3">
    <source>
        <dbReference type="ARBA" id="ARBA00007592"/>
    </source>
</evidence>
<comment type="similarity">
    <text evidence="3 12 13">Belongs to the DapA family.</text>
</comment>
<reference evidence="17 18" key="1">
    <citation type="submission" date="2016-11" db="EMBL/GenBank/DDBJ databases">
        <title>Mixed transmission modes and dynamic genome evolution in an obligate animal-bacterial symbiosis.</title>
        <authorList>
            <person name="Russell S.L."/>
            <person name="Corbett-Detig R.B."/>
            <person name="Cavanaugh C.M."/>
        </authorList>
    </citation>
    <scope>NUCLEOTIDE SEQUENCE [LARGE SCALE GENOMIC DNA]</scope>
    <source>
        <strain evidence="17">Sveles-Q1</strain>
    </source>
</reference>
<dbReference type="InterPro" id="IPR020624">
    <property type="entry name" value="Schiff_base-form_aldolases_CS"/>
</dbReference>
<dbReference type="HAMAP" id="MF_00418">
    <property type="entry name" value="DapA"/>
    <property type="match status" value="1"/>
</dbReference>
<evidence type="ECO:0000256" key="11">
    <source>
        <dbReference type="ARBA" id="ARBA00047836"/>
    </source>
</evidence>
<dbReference type="UniPathway" id="UPA00034">
    <property type="reaction ID" value="UER00017"/>
</dbReference>
<dbReference type="PRINTS" id="PR00146">
    <property type="entry name" value="DHPICSNTHASE"/>
</dbReference>
<keyword evidence="5 12" id="KW-0963">Cytoplasm</keyword>
<keyword evidence="6 12" id="KW-0028">Amino-acid biosynthesis</keyword>
<dbReference type="SMART" id="SM01130">
    <property type="entry name" value="DHDPS"/>
    <property type="match status" value="1"/>
</dbReference>
<name>A0A1T2L502_9GAMM</name>
<dbReference type="Proteomes" id="UP000191110">
    <property type="component" value="Unassembled WGS sequence"/>
</dbReference>
<evidence type="ECO:0000256" key="6">
    <source>
        <dbReference type="ARBA" id="ARBA00022605"/>
    </source>
</evidence>
<comment type="function">
    <text evidence="1 12">Catalyzes the condensation of (S)-aspartate-beta-semialdehyde [(S)-ASA] and pyruvate to 4-hydroxy-tetrahydrodipicolinate (HTPA).</text>
</comment>
<organism evidence="17 18">
    <name type="scientific">Solemya pervernicosa gill symbiont</name>
    <dbReference type="NCBI Taxonomy" id="642797"/>
    <lineage>
        <taxon>Bacteria</taxon>
        <taxon>Pseudomonadati</taxon>
        <taxon>Pseudomonadota</taxon>
        <taxon>Gammaproteobacteria</taxon>
        <taxon>sulfur-oxidizing symbionts</taxon>
    </lineage>
</organism>
<keyword evidence="18" id="KW-1185">Reference proteome</keyword>
<comment type="catalytic activity">
    <reaction evidence="11 12">
        <text>L-aspartate 4-semialdehyde + pyruvate = (2S,4S)-4-hydroxy-2,3,4,5-tetrahydrodipicolinate + H2O + H(+)</text>
        <dbReference type="Rhea" id="RHEA:34171"/>
        <dbReference type="ChEBI" id="CHEBI:15361"/>
        <dbReference type="ChEBI" id="CHEBI:15377"/>
        <dbReference type="ChEBI" id="CHEBI:15378"/>
        <dbReference type="ChEBI" id="CHEBI:67139"/>
        <dbReference type="ChEBI" id="CHEBI:537519"/>
        <dbReference type="EC" id="4.3.3.7"/>
    </reaction>
</comment>
<evidence type="ECO:0000256" key="15">
    <source>
        <dbReference type="PIRSR" id="PIRSR001365-2"/>
    </source>
</evidence>
<sequence>MFHGSMVALVTPMQHDGSLDYEALDRLIEFHIEQGTDAIVTVGTTGESATLDEREHCEVIRHVVERVKGRIPVIAGTGANSTREAIELTRCAMQAGADACLLVTPYYNKPTQEGLYLHHKAVAEAVPVPQILYNVPGRTACDMLPETVERLSHIPNIVGMKEATGDLDRLAELLERCGDRLDFYSGDDPTGMEFMLRGGKGVISVTNNVAPKLMHEMCVAALAGNKEAAAEVNNKLDGLHNKLFLEANPIPVKWAVSQMGLIPDGIRLPLTPFDAQYHEELRAAMAQAEVN</sequence>
<dbReference type="InterPro" id="IPR005263">
    <property type="entry name" value="DapA"/>
</dbReference>
<feature type="active site" description="Schiff-base intermediate with substrate" evidence="12 14">
    <location>
        <position position="161"/>
    </location>
</feature>
<evidence type="ECO:0000256" key="12">
    <source>
        <dbReference type="HAMAP-Rule" id="MF_00418"/>
    </source>
</evidence>
<evidence type="ECO:0000256" key="9">
    <source>
        <dbReference type="ARBA" id="ARBA00023239"/>
    </source>
</evidence>
<dbReference type="PANTHER" id="PTHR12128">
    <property type="entry name" value="DIHYDRODIPICOLINATE SYNTHASE"/>
    <property type="match status" value="1"/>
</dbReference>
<evidence type="ECO:0000313" key="18">
    <source>
        <dbReference type="Proteomes" id="UP000191110"/>
    </source>
</evidence>
<evidence type="ECO:0000256" key="2">
    <source>
        <dbReference type="ARBA" id="ARBA00005120"/>
    </source>
</evidence>
<dbReference type="OrthoDB" id="9782828at2"/>
<keyword evidence="9 12" id="KW-0456">Lyase</keyword>
<protein>
    <recommendedName>
        <fullName evidence="4 12">4-hydroxy-tetrahydrodipicolinate synthase</fullName>
        <shortName evidence="12">HTPA synthase</shortName>
        <ecNumber evidence="4 12">4.3.3.7</ecNumber>
    </recommendedName>
</protein>
<evidence type="ECO:0000256" key="14">
    <source>
        <dbReference type="PIRSR" id="PIRSR001365-1"/>
    </source>
</evidence>
<feature type="active site" description="Proton donor/acceptor" evidence="12 14">
    <location>
        <position position="133"/>
    </location>
</feature>
<dbReference type="PANTHER" id="PTHR12128:SF66">
    <property type="entry name" value="4-HYDROXY-2-OXOGLUTARATE ALDOLASE, MITOCHONDRIAL"/>
    <property type="match status" value="1"/>
</dbReference>
<feature type="site" description="L-lysine inhibitor binding" evidence="16">
    <location>
        <position position="80"/>
    </location>
</feature>
<proteinExistence type="inferred from homology"/>
<dbReference type="EMBL" id="MPRL01000032">
    <property type="protein sequence ID" value="OOZ40144.1"/>
    <property type="molecule type" value="Genomic_DNA"/>
</dbReference>
<evidence type="ECO:0000256" key="4">
    <source>
        <dbReference type="ARBA" id="ARBA00012086"/>
    </source>
</evidence>
<dbReference type="GO" id="GO:0009089">
    <property type="term" value="P:lysine biosynthetic process via diaminopimelate"/>
    <property type="evidence" value="ECO:0007669"/>
    <property type="project" value="UniProtKB-UniRule"/>
</dbReference>
<feature type="site" description="L-lysine inhibitor binding" evidence="16">
    <location>
        <position position="84"/>
    </location>
</feature>
<dbReference type="SUPFAM" id="SSF51569">
    <property type="entry name" value="Aldolase"/>
    <property type="match status" value="1"/>
</dbReference>
<dbReference type="GO" id="GO:0019877">
    <property type="term" value="P:diaminopimelate biosynthetic process"/>
    <property type="evidence" value="ECO:0007669"/>
    <property type="project" value="UniProtKB-UniRule"/>
</dbReference>
<evidence type="ECO:0000256" key="1">
    <source>
        <dbReference type="ARBA" id="ARBA00003294"/>
    </source>
</evidence>
<evidence type="ECO:0000256" key="7">
    <source>
        <dbReference type="ARBA" id="ARBA00022915"/>
    </source>
</evidence>
<feature type="site" description="L-lysine inhibitor binding; via carbonyl oxygen" evidence="16">
    <location>
        <position position="49"/>
    </location>
</feature>